<dbReference type="HOGENOM" id="CLU_3304367_0_0_9"/>
<dbReference type="EMBL" id="ACMP01000209">
    <property type="protein sequence ID" value="EEL67426.1"/>
    <property type="molecule type" value="Genomic_DNA"/>
</dbReference>
<name>C2Y3V0_BACMY</name>
<dbReference type="AlphaFoldDB" id="C2Y3V0"/>
<reference evidence="1" key="1">
    <citation type="journal article" date="2012" name="Genome Res.">
        <title>Genomic characterization of the Bacillus cereus sensu lato species: Backdrop to the evolution of Bacillus anthracis.</title>
        <authorList>
            <person name="Zwick M.E."/>
            <person name="Joseph S.J."/>
            <person name="Didelot X."/>
            <person name="Chen P.E."/>
            <person name="Bishop-Lilly K.A."/>
            <person name="Stewart A.C."/>
            <person name="Willner K."/>
            <person name="Nolan N."/>
            <person name="Lentz S."/>
            <person name="Thomason M.K."/>
            <person name="Sozhamannan S."/>
            <person name="Mateczun A.J."/>
            <person name="Du L."/>
            <person name="Read T.D."/>
        </authorList>
    </citation>
    <scope>NUCLEOTIDE SEQUENCE [LARGE SCALE GENOMIC DNA]</scope>
    <source>
        <strain evidence="1">AH603</strain>
    </source>
</reference>
<comment type="caution">
    <text evidence="1">The sequence shown here is derived from an EMBL/GenBank/DDBJ whole genome shotgun (WGS) entry which is preliminary data.</text>
</comment>
<dbReference type="Proteomes" id="UP000001753">
    <property type="component" value="Chromosome"/>
</dbReference>
<gene>
    <name evidence="1" type="ORF">bcere0026_56610</name>
</gene>
<proteinExistence type="predicted"/>
<protein>
    <submittedName>
        <fullName evidence="1">Uncharacterized protein</fullName>
    </submittedName>
</protein>
<sequence length="39" mass="4826">MKFSRRFSLNVFRPLIFQQYLQVFCKQILLNSFQKLTEL</sequence>
<evidence type="ECO:0000313" key="1">
    <source>
        <dbReference type="EMBL" id="EEL67426.1"/>
    </source>
</evidence>
<organism evidence="1">
    <name type="scientific">Bacillus mycoides</name>
    <dbReference type="NCBI Taxonomy" id="1405"/>
    <lineage>
        <taxon>Bacteria</taxon>
        <taxon>Bacillati</taxon>
        <taxon>Bacillota</taxon>
        <taxon>Bacilli</taxon>
        <taxon>Bacillales</taxon>
        <taxon>Bacillaceae</taxon>
        <taxon>Bacillus</taxon>
        <taxon>Bacillus cereus group</taxon>
    </lineage>
</organism>
<accession>C2Y3V0</accession>